<dbReference type="EMBL" id="QSFD01000013">
    <property type="protein sequence ID" value="RHA16886.1"/>
    <property type="molecule type" value="Genomic_DNA"/>
</dbReference>
<dbReference type="CDD" id="cd00761">
    <property type="entry name" value="Glyco_tranf_GTA_type"/>
    <property type="match status" value="1"/>
</dbReference>
<dbReference type="InterPro" id="IPR029044">
    <property type="entry name" value="Nucleotide-diphossugar_trans"/>
</dbReference>
<keyword evidence="1" id="KW-0808">Transferase</keyword>
<dbReference type="SUPFAM" id="SSF53448">
    <property type="entry name" value="Nucleotide-diphospho-sugar transferases"/>
    <property type="match status" value="1"/>
</dbReference>
<evidence type="ECO:0000313" key="1">
    <source>
        <dbReference type="EMBL" id="RHA16886.1"/>
    </source>
</evidence>
<keyword evidence="2" id="KW-1185">Reference proteome</keyword>
<dbReference type="RefSeq" id="WP_117971569.1">
    <property type="nucleotide sequence ID" value="NZ_QSFD01000013.1"/>
</dbReference>
<dbReference type="AlphaFoldDB" id="A0A413R596"/>
<dbReference type="GO" id="GO:0016740">
    <property type="term" value="F:transferase activity"/>
    <property type="evidence" value="ECO:0007669"/>
    <property type="project" value="UniProtKB-KW"/>
</dbReference>
<name>A0A413R596_9FIRM</name>
<sequence>MYYAPIMIPTLCRSEHFIRCIESLKKNSWAKYTDVYIALDYPSKESHRDGYKKICKYLEGEFKEFRQFNVIKRPYNYGSVKNSRDLRNKLLMKYDRFIRTDDDCEFSENFLEFMDKCLEKYEDDESVLGVTGYSYPIKWDISPECNAFKNMIVFPMWGTGFWKRSFKELEDNLMNGFINEFVQKNGLHRKQMTDARYLECLCEAYGYDKGSLLNNVSDVACGCYLQLKNKYIISPKKSMVRNYGFDGSGVYCQNTKNNSEDINNATEYNYIYQSIDENNTINLKVDESSNFTKNRKLMNAFDNRGNKVILKAQIKYLIKKIIFKLLGKDKYLKVKKRRSGR</sequence>
<dbReference type="Gene3D" id="3.90.550.10">
    <property type="entry name" value="Spore Coat Polysaccharide Biosynthesis Protein SpsA, Chain A"/>
    <property type="match status" value="1"/>
</dbReference>
<comment type="caution">
    <text evidence="1">The sequence shown here is derived from an EMBL/GenBank/DDBJ whole genome shotgun (WGS) entry which is preliminary data.</text>
</comment>
<gene>
    <name evidence="1" type="ORF">DW944_10965</name>
</gene>
<organism evidence="1 2">
    <name type="scientific">Eubacterium ventriosum</name>
    <dbReference type="NCBI Taxonomy" id="39496"/>
    <lineage>
        <taxon>Bacteria</taxon>
        <taxon>Bacillati</taxon>
        <taxon>Bacillota</taxon>
        <taxon>Clostridia</taxon>
        <taxon>Eubacteriales</taxon>
        <taxon>Eubacteriaceae</taxon>
        <taxon>Eubacterium</taxon>
    </lineage>
</organism>
<protein>
    <submittedName>
        <fullName evidence="1">Glycosyltransferase family 2 protein</fullName>
    </submittedName>
</protein>
<proteinExistence type="predicted"/>
<evidence type="ECO:0000313" key="2">
    <source>
        <dbReference type="Proteomes" id="UP000284779"/>
    </source>
</evidence>
<dbReference type="Proteomes" id="UP000284779">
    <property type="component" value="Unassembled WGS sequence"/>
</dbReference>
<accession>A0A413R596</accession>
<reference evidence="1 2" key="1">
    <citation type="submission" date="2018-08" db="EMBL/GenBank/DDBJ databases">
        <title>A genome reference for cultivated species of the human gut microbiota.</title>
        <authorList>
            <person name="Zou Y."/>
            <person name="Xue W."/>
            <person name="Luo G."/>
        </authorList>
    </citation>
    <scope>NUCLEOTIDE SEQUENCE [LARGE SCALE GENOMIC DNA]</scope>
    <source>
        <strain evidence="1 2">AM44-11BH</strain>
    </source>
</reference>